<sequence>MVEGVLPWLGGRSWADLGLEEVRGISISVVGEYFFGITVQRLAKKGLRARRGVVTVELGLADHQHVRKHVPMFPHVTQRSVTSAARVSQLLFCSLYRWTLKHGGSDNWIKYEPVYRKISIFAYLGR</sequence>
<protein>
    <submittedName>
        <fullName evidence="1">Uncharacterized protein</fullName>
    </submittedName>
</protein>
<accession>A0ABY6KZL9</accession>
<organism evidence="1 2">
    <name type="scientific">Cordylochernes scorpioides</name>
    <dbReference type="NCBI Taxonomy" id="51811"/>
    <lineage>
        <taxon>Eukaryota</taxon>
        <taxon>Metazoa</taxon>
        <taxon>Ecdysozoa</taxon>
        <taxon>Arthropoda</taxon>
        <taxon>Chelicerata</taxon>
        <taxon>Arachnida</taxon>
        <taxon>Pseudoscorpiones</taxon>
        <taxon>Cheliferoidea</taxon>
        <taxon>Chernetidae</taxon>
        <taxon>Cordylochernes</taxon>
    </lineage>
</organism>
<dbReference type="Proteomes" id="UP001235939">
    <property type="component" value="Chromosome 10"/>
</dbReference>
<proteinExistence type="predicted"/>
<name>A0ABY6KZL9_9ARAC</name>
<keyword evidence="2" id="KW-1185">Reference proteome</keyword>
<reference evidence="1 2" key="1">
    <citation type="submission" date="2022-01" db="EMBL/GenBank/DDBJ databases">
        <title>A chromosomal length assembly of Cordylochernes scorpioides.</title>
        <authorList>
            <person name="Zeh D."/>
            <person name="Zeh J."/>
        </authorList>
    </citation>
    <scope>NUCLEOTIDE SEQUENCE [LARGE SCALE GENOMIC DNA]</scope>
    <source>
        <strain evidence="1">IN4F17</strain>
        <tissue evidence="1">Whole Body</tissue>
    </source>
</reference>
<gene>
    <name evidence="1" type="ORF">LAZ67_10001421</name>
</gene>
<dbReference type="EMBL" id="CP092872">
    <property type="protein sequence ID" value="UYV72995.1"/>
    <property type="molecule type" value="Genomic_DNA"/>
</dbReference>
<evidence type="ECO:0000313" key="1">
    <source>
        <dbReference type="EMBL" id="UYV72995.1"/>
    </source>
</evidence>
<evidence type="ECO:0000313" key="2">
    <source>
        <dbReference type="Proteomes" id="UP001235939"/>
    </source>
</evidence>